<dbReference type="AlphaFoldDB" id="A0A553PNH1"/>
<evidence type="ECO:0000256" key="1">
    <source>
        <dbReference type="SAM" id="SignalP"/>
    </source>
</evidence>
<feature type="signal peptide" evidence="1">
    <location>
        <begin position="1"/>
        <end position="20"/>
    </location>
</feature>
<comment type="caution">
    <text evidence="2">The sequence shown here is derived from an EMBL/GenBank/DDBJ whole genome shotgun (WGS) entry which is preliminary data.</text>
</comment>
<name>A0A553PNH1_TIGCA</name>
<reference evidence="2 3" key="1">
    <citation type="journal article" date="2018" name="Nat. Ecol. Evol.">
        <title>Genomic signatures of mitonuclear coevolution across populations of Tigriopus californicus.</title>
        <authorList>
            <person name="Barreto F.S."/>
            <person name="Watson E.T."/>
            <person name="Lima T.G."/>
            <person name="Willett C.S."/>
            <person name="Edmands S."/>
            <person name="Li W."/>
            <person name="Burton R.S."/>
        </authorList>
    </citation>
    <scope>NUCLEOTIDE SEQUENCE [LARGE SCALE GENOMIC DNA]</scope>
    <source>
        <strain evidence="2 3">San Diego</strain>
    </source>
</reference>
<dbReference type="PROSITE" id="PS51257">
    <property type="entry name" value="PROKAR_LIPOPROTEIN"/>
    <property type="match status" value="1"/>
</dbReference>
<sequence length="318" mass="33899">MKTYHVLVHLLDLLLHGQNAVLLACNRDLVLHHAQRRDIDPHIGSVPDDLPGHLSIGSVDEGVVGLGDAQDLVGLLGLLVRNGSDLVEGLLDAFLGAGDGDGVDALALLGNGDLRGGFRFQILKFHAALAEDEAMVFFRDSDGLVQKGIISPEPATRRIASLFLRNPEHLSHRRRRQLGLAVPLADGVAPGRSDGCGSRQGREQVIVGFGRLVRLRGSVARRGRLNGGTLVGERLVLAVGATVHNGRGGWLRVVDFGSDSYTLSGGVHVLAGVVAVKLLQGSERNNGLCGVGQQLAGVSCLDETYNWREHNEMFVLSP</sequence>
<keyword evidence="1" id="KW-0732">Signal</keyword>
<organism evidence="2 3">
    <name type="scientific">Tigriopus californicus</name>
    <name type="common">Marine copepod</name>
    <dbReference type="NCBI Taxonomy" id="6832"/>
    <lineage>
        <taxon>Eukaryota</taxon>
        <taxon>Metazoa</taxon>
        <taxon>Ecdysozoa</taxon>
        <taxon>Arthropoda</taxon>
        <taxon>Crustacea</taxon>
        <taxon>Multicrustacea</taxon>
        <taxon>Hexanauplia</taxon>
        <taxon>Copepoda</taxon>
        <taxon>Harpacticoida</taxon>
        <taxon>Harpacticidae</taxon>
        <taxon>Tigriopus</taxon>
    </lineage>
</organism>
<evidence type="ECO:0008006" key="4">
    <source>
        <dbReference type="Google" id="ProtNLM"/>
    </source>
</evidence>
<feature type="chain" id="PRO_5021752180" description="Secreted protein" evidence="1">
    <location>
        <begin position="21"/>
        <end position="318"/>
    </location>
</feature>
<dbReference type="Proteomes" id="UP000318571">
    <property type="component" value="Chromosome 6"/>
</dbReference>
<protein>
    <recommendedName>
        <fullName evidence="4">Secreted protein</fullName>
    </recommendedName>
</protein>
<keyword evidence="3" id="KW-1185">Reference proteome</keyword>
<gene>
    <name evidence="2" type="ORF">TCAL_17047</name>
</gene>
<accession>A0A553PNH1</accession>
<evidence type="ECO:0000313" key="3">
    <source>
        <dbReference type="Proteomes" id="UP000318571"/>
    </source>
</evidence>
<proteinExistence type="predicted"/>
<dbReference type="EMBL" id="VCGU01000002">
    <property type="protein sequence ID" value="TRY79232.1"/>
    <property type="molecule type" value="Genomic_DNA"/>
</dbReference>
<evidence type="ECO:0000313" key="2">
    <source>
        <dbReference type="EMBL" id="TRY79232.1"/>
    </source>
</evidence>